<dbReference type="GeneID" id="921759"/>
<protein>
    <submittedName>
        <fullName evidence="2">p39</fullName>
    </submittedName>
</protein>
<sequence>MTDFLIGMGLAVAFVYGFVDLLSGFGVTRLLLRRAFRRVPEHLRRREPREGGAGAETDDAARQEQVWLKAEREARDQSRLREMAREIAEARS</sequence>
<keyword evidence="3" id="KW-1185">Reference proteome</keyword>
<evidence type="ECO:0000313" key="3">
    <source>
        <dbReference type="Proteomes" id="UP000002093"/>
    </source>
</evidence>
<dbReference type="SMR" id="Q94MT0"/>
<keyword evidence="1" id="KW-1133">Transmembrane helix</keyword>
<evidence type="ECO:0000313" key="2">
    <source>
        <dbReference type="EMBL" id="AAK94374.1"/>
    </source>
</evidence>
<dbReference type="Proteomes" id="UP000002093">
    <property type="component" value="Segment"/>
</dbReference>
<keyword evidence="1" id="KW-0472">Membrane</keyword>
<reference evidence="2 3" key="1">
    <citation type="submission" date="2001-06" db="EMBL/GenBank/DDBJ databases">
        <title>Genome organization of temperate Myxococcus phage Mx8.</title>
        <authorList>
            <person name="Youderian P."/>
            <person name="Walthers D."/>
            <person name="Salmi D."/>
            <person name="Magrini V."/>
            <person name="Hartzell P.L."/>
        </authorList>
    </citation>
    <scope>NUCLEOTIDE SEQUENCE [LARGE SCALE GENOMIC DNA]</scope>
</reference>
<accession>Q94MT0</accession>
<evidence type="ECO:0000256" key="1">
    <source>
        <dbReference type="SAM" id="Phobius"/>
    </source>
</evidence>
<name>Q94MT0_9CAUD</name>
<dbReference type="EMBL" id="AF396866">
    <property type="protein sequence ID" value="AAK94374.1"/>
    <property type="molecule type" value="Genomic_DNA"/>
</dbReference>
<feature type="transmembrane region" description="Helical" evidence="1">
    <location>
        <begin position="6"/>
        <end position="32"/>
    </location>
</feature>
<organism evidence="2 3">
    <name type="scientific">Myxococcus phage Mx8</name>
    <dbReference type="NCBI Taxonomy" id="49964"/>
    <lineage>
        <taxon>Viruses</taxon>
        <taxon>Duplodnaviria</taxon>
        <taxon>Heunggongvirae</taxon>
        <taxon>Uroviricota</taxon>
        <taxon>Caudoviricetes</taxon>
        <taxon>Myxoctovirus</taxon>
        <taxon>Myxoctovirus Mx8</taxon>
    </lineage>
</organism>
<dbReference type="KEGG" id="vg:921759"/>
<dbReference type="RefSeq" id="NP_203453.1">
    <property type="nucleotide sequence ID" value="NC_003085.1"/>
</dbReference>
<keyword evidence="1" id="KW-0812">Transmembrane</keyword>
<proteinExistence type="predicted"/>